<organism evidence="2 3">
    <name type="scientific">Planosporangium thailandense</name>
    <dbReference type="NCBI Taxonomy" id="765197"/>
    <lineage>
        <taxon>Bacteria</taxon>
        <taxon>Bacillati</taxon>
        <taxon>Actinomycetota</taxon>
        <taxon>Actinomycetes</taxon>
        <taxon>Micromonosporales</taxon>
        <taxon>Micromonosporaceae</taxon>
        <taxon>Planosporangium</taxon>
    </lineage>
</organism>
<keyword evidence="1" id="KW-0472">Membrane</keyword>
<keyword evidence="1" id="KW-0812">Transmembrane</keyword>
<proteinExistence type="predicted"/>
<feature type="transmembrane region" description="Helical" evidence="1">
    <location>
        <begin position="67"/>
        <end position="88"/>
    </location>
</feature>
<gene>
    <name evidence="2" type="ORF">HC031_15160</name>
</gene>
<evidence type="ECO:0000313" key="2">
    <source>
        <dbReference type="EMBL" id="NJC71042.1"/>
    </source>
</evidence>
<keyword evidence="1" id="KW-1133">Transmembrane helix</keyword>
<evidence type="ECO:0000256" key="1">
    <source>
        <dbReference type="SAM" id="Phobius"/>
    </source>
</evidence>
<sequence length="137" mass="14606">MMPWAVLALWLATEVTGARMLAMFVRRDGLHDEGVASGYLVTLIANFTLGTASGIPWALHLATGVRILAWAAAVQLLFTTLIGTVLAVPWHRAHRRGRPTPEAGGPPAWTYPRLAESGHGLLAWATTALAFTVAVIG</sequence>
<protein>
    <recommendedName>
        <fullName evidence="4">DUF1772 domain-containing protein</fullName>
    </recommendedName>
</protein>
<name>A0ABX0XYB8_9ACTN</name>
<keyword evidence="3" id="KW-1185">Reference proteome</keyword>
<evidence type="ECO:0000313" key="3">
    <source>
        <dbReference type="Proteomes" id="UP000722989"/>
    </source>
</evidence>
<dbReference type="Proteomes" id="UP000722989">
    <property type="component" value="Unassembled WGS sequence"/>
</dbReference>
<reference evidence="2 3" key="1">
    <citation type="submission" date="2020-03" db="EMBL/GenBank/DDBJ databases">
        <title>WGS of the type strain of Planosporangium spp.</title>
        <authorList>
            <person name="Thawai C."/>
        </authorList>
    </citation>
    <scope>NUCLEOTIDE SEQUENCE [LARGE SCALE GENOMIC DNA]</scope>
    <source>
        <strain evidence="2 3">TBRC 5610</strain>
    </source>
</reference>
<comment type="caution">
    <text evidence="2">The sequence shown here is derived from an EMBL/GenBank/DDBJ whole genome shotgun (WGS) entry which is preliminary data.</text>
</comment>
<evidence type="ECO:0008006" key="4">
    <source>
        <dbReference type="Google" id="ProtNLM"/>
    </source>
</evidence>
<dbReference type="RefSeq" id="WP_167925945.1">
    <property type="nucleotide sequence ID" value="NZ_JAATVY010000009.1"/>
</dbReference>
<dbReference type="EMBL" id="JAATVY010000009">
    <property type="protein sequence ID" value="NJC71042.1"/>
    <property type="molecule type" value="Genomic_DNA"/>
</dbReference>
<accession>A0ABX0XYB8</accession>